<evidence type="ECO:0000313" key="3">
    <source>
        <dbReference type="EMBL" id="PVD35133.1"/>
    </source>
</evidence>
<dbReference type="Pfam" id="PF17921">
    <property type="entry name" value="Integrase_H2C2"/>
    <property type="match status" value="1"/>
</dbReference>
<feature type="region of interest" description="Disordered" evidence="1">
    <location>
        <begin position="175"/>
        <end position="212"/>
    </location>
</feature>
<dbReference type="GO" id="GO:0005634">
    <property type="term" value="C:nucleus"/>
    <property type="evidence" value="ECO:0007669"/>
    <property type="project" value="TreeGrafter"/>
</dbReference>
<gene>
    <name evidence="3" type="ORF">C0Q70_06414</name>
</gene>
<evidence type="ECO:0000259" key="2">
    <source>
        <dbReference type="Pfam" id="PF17921"/>
    </source>
</evidence>
<comment type="caution">
    <text evidence="3">The sequence shown here is derived from an EMBL/GenBank/DDBJ whole genome shotgun (WGS) entry which is preliminary data.</text>
</comment>
<organism evidence="3 4">
    <name type="scientific">Pomacea canaliculata</name>
    <name type="common">Golden apple snail</name>
    <dbReference type="NCBI Taxonomy" id="400727"/>
    <lineage>
        <taxon>Eukaryota</taxon>
        <taxon>Metazoa</taxon>
        <taxon>Spiralia</taxon>
        <taxon>Lophotrochozoa</taxon>
        <taxon>Mollusca</taxon>
        <taxon>Gastropoda</taxon>
        <taxon>Caenogastropoda</taxon>
        <taxon>Architaenioglossa</taxon>
        <taxon>Ampullarioidea</taxon>
        <taxon>Ampullariidae</taxon>
        <taxon>Pomacea</taxon>
    </lineage>
</organism>
<dbReference type="InterPro" id="IPR041588">
    <property type="entry name" value="Integrase_H2C2"/>
</dbReference>
<feature type="domain" description="Integrase zinc-binding" evidence="2">
    <location>
        <begin position="69"/>
        <end position="122"/>
    </location>
</feature>
<dbReference type="PANTHER" id="PTHR43138">
    <property type="entry name" value="ACETYLTRANSFERASE, GNAT FAMILY"/>
    <property type="match status" value="1"/>
</dbReference>
<reference evidence="3 4" key="1">
    <citation type="submission" date="2018-04" db="EMBL/GenBank/DDBJ databases">
        <title>The genome of golden apple snail Pomacea canaliculata provides insight into stress tolerance and invasive adaptation.</title>
        <authorList>
            <person name="Liu C."/>
            <person name="Liu B."/>
            <person name="Ren Y."/>
            <person name="Zhang Y."/>
            <person name="Wang H."/>
            <person name="Li S."/>
            <person name="Jiang F."/>
            <person name="Yin L."/>
            <person name="Zhang G."/>
            <person name="Qian W."/>
            <person name="Fan W."/>
        </authorList>
    </citation>
    <scope>NUCLEOTIDE SEQUENCE [LARGE SCALE GENOMIC DNA]</scope>
    <source>
        <strain evidence="3">SZHN2017</strain>
        <tissue evidence="3">Muscle</tissue>
    </source>
</reference>
<feature type="compositionally biased region" description="Acidic residues" evidence="1">
    <location>
        <begin position="197"/>
        <end position="212"/>
    </location>
</feature>
<dbReference type="EMBL" id="PZQS01000003">
    <property type="protein sequence ID" value="PVD35133.1"/>
    <property type="molecule type" value="Genomic_DNA"/>
</dbReference>
<protein>
    <recommendedName>
        <fullName evidence="2">Integrase zinc-binding domain-containing protein</fullName>
    </recommendedName>
</protein>
<dbReference type="PANTHER" id="PTHR43138:SF1">
    <property type="entry name" value="N-ACETYLTRANSFERASE ACA1"/>
    <property type="match status" value="1"/>
</dbReference>
<proteinExistence type="predicted"/>
<dbReference type="OrthoDB" id="10059697at2759"/>
<evidence type="ECO:0000313" key="4">
    <source>
        <dbReference type="Proteomes" id="UP000245119"/>
    </source>
</evidence>
<feature type="compositionally biased region" description="Acidic residues" evidence="1">
    <location>
        <begin position="178"/>
        <end position="189"/>
    </location>
</feature>
<accession>A0A2T7PNX6</accession>
<dbReference type="Proteomes" id="UP000245119">
    <property type="component" value="Linkage Group LG3"/>
</dbReference>
<dbReference type="InterPro" id="IPR052742">
    <property type="entry name" value="Mito_N-acetyltransferase"/>
</dbReference>
<name>A0A2T7PNX6_POMCA</name>
<evidence type="ECO:0000256" key="1">
    <source>
        <dbReference type="SAM" id="MobiDB-lite"/>
    </source>
</evidence>
<dbReference type="AlphaFoldDB" id="A0A2T7PNX6"/>
<sequence length="212" mass="24589">MDATRMEILRLQMERLRTYITTGKYWEGANESEKKRIRNQSKRFILENDSLFYVGVDGQKREVVTNLERVKEIIDNFHSISGRHSGIDATVNKITTWYWWGSIKDDVIHFIKSCTICQKQKKGNEKPKRIRKQGFVIRPVKVKEPLELVVMDLMGMGILEMRHAQMEEAADVVIQPNSDEEPETDEESEVPAVSAVEESEIDTDEEAITNRM</sequence>
<keyword evidence="4" id="KW-1185">Reference proteome</keyword>
<dbReference type="Gene3D" id="1.10.340.70">
    <property type="match status" value="1"/>
</dbReference>